<accession>A0A8G1REE5</accession>
<reference evidence="1 2" key="1">
    <citation type="submission" date="2018-02" db="EMBL/GenBank/DDBJ databases">
        <title>The genomes of Aspergillus section Nigri reveals drivers in fungal speciation.</title>
        <authorList>
            <consortium name="DOE Joint Genome Institute"/>
            <person name="Vesth T.C."/>
            <person name="Nybo J."/>
            <person name="Theobald S."/>
            <person name="Brandl J."/>
            <person name="Frisvad J.C."/>
            <person name="Nielsen K.F."/>
            <person name="Lyhne E.K."/>
            <person name="Kogle M.E."/>
            <person name="Kuo A."/>
            <person name="Riley R."/>
            <person name="Clum A."/>
            <person name="Nolan M."/>
            <person name="Lipzen A."/>
            <person name="Salamov A."/>
            <person name="Henrissat B."/>
            <person name="Wiebenga A."/>
            <person name="De vries R.P."/>
            <person name="Grigoriev I.V."/>
            <person name="Mortensen U.H."/>
            <person name="Andersen M.R."/>
            <person name="Baker S.E."/>
        </authorList>
    </citation>
    <scope>NUCLEOTIDE SEQUENCE [LARGE SCALE GENOMIC DNA]</scope>
    <source>
        <strain evidence="1 2">CBS 112811</strain>
    </source>
</reference>
<dbReference type="GeneID" id="37160093"/>
<gene>
    <name evidence="1" type="ORF">BO85DRAFT_387927</name>
</gene>
<proteinExistence type="predicted"/>
<evidence type="ECO:0000313" key="1">
    <source>
        <dbReference type="EMBL" id="RAH63552.1"/>
    </source>
</evidence>
<dbReference type="Proteomes" id="UP000249526">
    <property type="component" value="Unassembled WGS sequence"/>
</dbReference>
<sequence>MLFPIPKTTATPTEGEVKIPLLFFVQRIQRYDLHSHTPLPSLIYEVPSDEEAMTLVDDNYSSDALFEWNSERLDLDGFKKFVQEWRNRYTFLDFEFHEALATPDVNDEEGRGGTIGFALKGRVVSKDDGKMYGGKAHAIFKVEWIGDRRVITRNAQVLQGPYVVEDER</sequence>
<organism evidence="1 2">
    <name type="scientific">Aspergillus piperis CBS 112811</name>
    <dbReference type="NCBI Taxonomy" id="1448313"/>
    <lineage>
        <taxon>Eukaryota</taxon>
        <taxon>Fungi</taxon>
        <taxon>Dikarya</taxon>
        <taxon>Ascomycota</taxon>
        <taxon>Pezizomycotina</taxon>
        <taxon>Eurotiomycetes</taxon>
        <taxon>Eurotiomycetidae</taxon>
        <taxon>Eurotiales</taxon>
        <taxon>Aspergillaceae</taxon>
        <taxon>Aspergillus</taxon>
        <taxon>Aspergillus subgen. Circumdati</taxon>
    </lineage>
</organism>
<keyword evidence="2" id="KW-1185">Reference proteome</keyword>
<dbReference type="EMBL" id="KZ825054">
    <property type="protein sequence ID" value="RAH63552.1"/>
    <property type="molecule type" value="Genomic_DNA"/>
</dbReference>
<protein>
    <submittedName>
        <fullName evidence="1">Uncharacterized protein</fullName>
    </submittedName>
</protein>
<evidence type="ECO:0000313" key="2">
    <source>
        <dbReference type="Proteomes" id="UP000249526"/>
    </source>
</evidence>
<dbReference type="RefSeq" id="XP_025521474.1">
    <property type="nucleotide sequence ID" value="XM_025656691.1"/>
</dbReference>
<dbReference type="AlphaFoldDB" id="A0A8G1REE5"/>
<name>A0A8G1REE5_9EURO</name>